<dbReference type="GO" id="GO:0000287">
    <property type="term" value="F:magnesium ion binding"/>
    <property type="evidence" value="ECO:0007669"/>
    <property type="project" value="UniProtKB-UniRule"/>
</dbReference>
<reference evidence="13 14" key="1">
    <citation type="submission" date="2019-09" db="EMBL/GenBank/DDBJ databases">
        <title>The complete genome of Methanoplanus sp. FWC-SCC4.</title>
        <authorList>
            <person name="Chen S.-C."/>
            <person name="Zhou Y.-Z."/>
            <person name="Lai M.-C."/>
        </authorList>
    </citation>
    <scope>NUCLEOTIDE SEQUENCE [LARGE SCALE GENOMIC DNA]</scope>
    <source>
        <strain evidence="13 14">FWC-SCC4</strain>
    </source>
</reference>
<accession>A0AA97FEG7</accession>
<evidence type="ECO:0000313" key="14">
    <source>
        <dbReference type="Proteomes" id="UP001301797"/>
    </source>
</evidence>
<evidence type="ECO:0000259" key="12">
    <source>
        <dbReference type="Pfam" id="PF13793"/>
    </source>
</evidence>
<dbReference type="GO" id="GO:0002189">
    <property type="term" value="C:ribose phosphate diphosphokinase complex"/>
    <property type="evidence" value="ECO:0007669"/>
    <property type="project" value="TreeGrafter"/>
</dbReference>
<evidence type="ECO:0000256" key="6">
    <source>
        <dbReference type="ARBA" id="ARBA00022777"/>
    </source>
</evidence>
<dbReference type="NCBIfam" id="TIGR01251">
    <property type="entry name" value="ribP_PPkin"/>
    <property type="match status" value="1"/>
</dbReference>
<dbReference type="InterPro" id="IPR029099">
    <property type="entry name" value="Pribosyltran_N"/>
</dbReference>
<feature type="binding site" evidence="10">
    <location>
        <begin position="86"/>
        <end position="87"/>
    </location>
    <ligand>
        <name>ATP</name>
        <dbReference type="ChEBI" id="CHEBI:30616"/>
    </ligand>
</feature>
<dbReference type="FunFam" id="3.40.50.2020:FF:000007">
    <property type="entry name" value="Ribose-phosphate pyrophosphokinase"/>
    <property type="match status" value="1"/>
</dbReference>
<keyword evidence="14" id="KW-1185">Reference proteome</keyword>
<dbReference type="Pfam" id="PF13793">
    <property type="entry name" value="Pribosyltran_N"/>
    <property type="match status" value="1"/>
</dbReference>
<dbReference type="Gene3D" id="3.40.50.2020">
    <property type="match status" value="2"/>
</dbReference>
<dbReference type="GO" id="GO:0006164">
    <property type="term" value="P:purine nucleotide biosynthetic process"/>
    <property type="evidence" value="ECO:0007669"/>
    <property type="project" value="TreeGrafter"/>
</dbReference>
<dbReference type="InterPro" id="IPR029057">
    <property type="entry name" value="PRTase-like"/>
</dbReference>
<evidence type="ECO:0000256" key="7">
    <source>
        <dbReference type="ARBA" id="ARBA00022840"/>
    </source>
</evidence>
<keyword evidence="5 10" id="KW-0547">Nucleotide-binding</keyword>
<evidence type="ECO:0000256" key="2">
    <source>
        <dbReference type="ARBA" id="ARBA00022679"/>
    </source>
</evidence>
<feature type="domain" description="Ribose-phosphate pyrophosphokinase N-terminal" evidence="12">
    <location>
        <begin position="1"/>
        <end position="107"/>
    </location>
</feature>
<feature type="binding site" evidence="10">
    <location>
        <position position="183"/>
    </location>
    <ligand>
        <name>D-ribose 5-phosphate</name>
        <dbReference type="ChEBI" id="CHEBI:78346"/>
    </ligand>
</feature>
<evidence type="ECO:0000256" key="1">
    <source>
        <dbReference type="ARBA" id="ARBA00022490"/>
    </source>
</evidence>
<comment type="pathway">
    <text evidence="10">Metabolic intermediate biosynthesis; 5-phospho-alpha-D-ribose 1-diphosphate biosynthesis; 5-phospho-alpha-D-ribose 1-diphosphate from D-ribose 5-phosphate (route I): step 1/1.</text>
</comment>
<dbReference type="EMBL" id="CP043875">
    <property type="protein sequence ID" value="WOF17352.1"/>
    <property type="molecule type" value="Genomic_DNA"/>
</dbReference>
<organism evidence="13 14">
    <name type="scientific">Methanochimaera problematica</name>
    <dbReference type="NCBI Taxonomy" id="2609417"/>
    <lineage>
        <taxon>Archaea</taxon>
        <taxon>Methanobacteriati</taxon>
        <taxon>Methanobacteriota</taxon>
        <taxon>Stenosarchaea group</taxon>
        <taxon>Methanomicrobia</taxon>
        <taxon>Methanomicrobiales</taxon>
        <taxon>Methanomicrobiaceae</taxon>
        <taxon>Methanochimaera</taxon>
    </lineage>
</organism>
<keyword evidence="3 10" id="KW-0479">Metal-binding</keyword>
<dbReference type="InterPro" id="IPR000836">
    <property type="entry name" value="PRTase_dom"/>
</dbReference>
<dbReference type="GO" id="GO:0004749">
    <property type="term" value="F:ribose phosphate diphosphokinase activity"/>
    <property type="evidence" value="ECO:0007669"/>
    <property type="project" value="UniProtKB-UniRule"/>
</dbReference>
<keyword evidence="8 10" id="KW-0460">Magnesium</keyword>
<dbReference type="GO" id="GO:0005737">
    <property type="term" value="C:cytoplasm"/>
    <property type="evidence" value="ECO:0007669"/>
    <property type="project" value="UniProtKB-SubCell"/>
</dbReference>
<comment type="catalytic activity">
    <reaction evidence="9 10">
        <text>D-ribose 5-phosphate + ATP = 5-phospho-alpha-D-ribose 1-diphosphate + AMP + H(+)</text>
        <dbReference type="Rhea" id="RHEA:15609"/>
        <dbReference type="ChEBI" id="CHEBI:15378"/>
        <dbReference type="ChEBI" id="CHEBI:30616"/>
        <dbReference type="ChEBI" id="CHEBI:58017"/>
        <dbReference type="ChEBI" id="CHEBI:78346"/>
        <dbReference type="ChEBI" id="CHEBI:456215"/>
        <dbReference type="EC" id="2.7.6.1"/>
    </reaction>
</comment>
<feature type="binding site" evidence="10">
    <location>
        <position position="158"/>
    </location>
    <ligand>
        <name>Mg(2+)</name>
        <dbReference type="ChEBI" id="CHEBI:18420"/>
        <label>2</label>
    </ligand>
</feature>
<keyword evidence="6 10" id="KW-0418">Kinase</keyword>
<keyword evidence="4 10" id="KW-0545">Nucleotide biosynthesis</keyword>
<evidence type="ECO:0000256" key="8">
    <source>
        <dbReference type="ARBA" id="ARBA00022842"/>
    </source>
</evidence>
<feature type="domain" description="Phosphoribosyltransferase" evidence="11">
    <location>
        <begin position="141"/>
        <end position="237"/>
    </location>
</feature>
<dbReference type="HAMAP" id="MF_00583_A">
    <property type="entry name" value="RibP_PPkinase_A"/>
    <property type="match status" value="1"/>
</dbReference>
<feature type="binding site" evidence="10">
    <location>
        <begin position="211"/>
        <end position="215"/>
    </location>
    <ligand>
        <name>D-ribose 5-phosphate</name>
        <dbReference type="ChEBI" id="CHEBI:78346"/>
    </ligand>
</feature>
<evidence type="ECO:0000256" key="10">
    <source>
        <dbReference type="HAMAP-Rule" id="MF_00583"/>
    </source>
</evidence>
<feature type="binding site" evidence="10">
    <location>
        <begin position="34"/>
        <end position="36"/>
    </location>
    <ligand>
        <name>ATP</name>
        <dbReference type="ChEBI" id="CHEBI:30616"/>
    </ligand>
</feature>
<dbReference type="SUPFAM" id="SSF53271">
    <property type="entry name" value="PRTase-like"/>
    <property type="match status" value="1"/>
</dbReference>
<dbReference type="Proteomes" id="UP001301797">
    <property type="component" value="Chromosome"/>
</dbReference>
<dbReference type="KEGG" id="mefw:F1737_09930"/>
<dbReference type="GO" id="GO:0005524">
    <property type="term" value="F:ATP binding"/>
    <property type="evidence" value="ECO:0007669"/>
    <property type="project" value="UniProtKB-KW"/>
</dbReference>
<dbReference type="AlphaFoldDB" id="A0AA97FEG7"/>
<dbReference type="InterPro" id="IPR037514">
    <property type="entry name" value="Rib-P_diPkinase_arc"/>
</dbReference>
<evidence type="ECO:0000256" key="9">
    <source>
        <dbReference type="ARBA" id="ARBA00049535"/>
    </source>
</evidence>
<protein>
    <recommendedName>
        <fullName evidence="10">Ribose-phosphate pyrophosphokinase</fullName>
        <shortName evidence="10">RPPK</shortName>
        <ecNumber evidence="10">2.7.6.1</ecNumber>
    </recommendedName>
    <alternativeName>
        <fullName evidence="10">5-phospho-D-ribosyl alpha-1-diphosphate synthase</fullName>
    </alternativeName>
    <alternativeName>
        <fullName evidence="10">Phosphoribosyl diphosphate synthase</fullName>
    </alternativeName>
    <alternativeName>
        <fullName evidence="10">Phosphoribosyl pyrophosphate synthase</fullName>
        <shortName evidence="10">P-Rib-PP synthase</shortName>
        <shortName evidence="10">PRPP synthase</shortName>
        <shortName evidence="10">PRPPase</shortName>
    </alternativeName>
</protein>
<dbReference type="NCBIfam" id="NF002095">
    <property type="entry name" value="PRK00934.1"/>
    <property type="match status" value="1"/>
</dbReference>
<comment type="subcellular location">
    <subcellularLocation>
        <location evidence="10">Cytoplasm</location>
    </subcellularLocation>
</comment>
<dbReference type="Pfam" id="PF00156">
    <property type="entry name" value="Pribosyltran"/>
    <property type="match status" value="1"/>
</dbReference>
<evidence type="ECO:0000313" key="13">
    <source>
        <dbReference type="EMBL" id="WOF17352.1"/>
    </source>
</evidence>
<dbReference type="CDD" id="cd06223">
    <property type="entry name" value="PRTases_typeI"/>
    <property type="match status" value="1"/>
</dbReference>
<dbReference type="SMART" id="SM01400">
    <property type="entry name" value="Pribosyltran_N"/>
    <property type="match status" value="1"/>
</dbReference>
<sequence length="281" mass="29806">MKIICNEKSQVLAAKTAKSTGLELVPTEFKKFPDGELYVKTGIVDSETVIIASITDSDSFIQTLLLIDACVGSDVTLVIPYMGYARQDKKFNDGEPVSARAIARALSNGINRVYTINIHEKAVLDFFSVPAEDLSLAPFIGDYISSMNLENPLILAPDKGAAEFAKDVSENTGLECDYLHKTRLSGTEVRMEPKNLPALDRCVVIVDDIISTGGTLATATGMLKEQGATEVHAICVHGVFAAGGFAKLSAGGPASVISSDTIESASSKVSVAECIKSALIK</sequence>
<comment type="function">
    <text evidence="10">Involved in the biosynthesis of the central metabolite phospho-alpha-D-ribosyl-1-pyrophosphate (PRPP) via the transfer of pyrophosphoryl group from ATP to 1-hydroxyl of ribose-5-phosphate (Rib-5-P).</text>
</comment>
<dbReference type="EC" id="2.7.6.1" evidence="10"/>
<evidence type="ECO:0000256" key="4">
    <source>
        <dbReference type="ARBA" id="ARBA00022727"/>
    </source>
</evidence>
<keyword evidence="2 10" id="KW-0808">Transferase</keyword>
<evidence type="ECO:0000256" key="5">
    <source>
        <dbReference type="ARBA" id="ARBA00022741"/>
    </source>
</evidence>
<evidence type="ECO:0000259" key="11">
    <source>
        <dbReference type="Pfam" id="PF00156"/>
    </source>
</evidence>
<comment type="cofactor">
    <cofactor evidence="10">
        <name>Mg(2+)</name>
        <dbReference type="ChEBI" id="CHEBI:18420"/>
    </cofactor>
    <text evidence="10">Binds 2 Mg(2+) ions per subunit.</text>
</comment>
<proteinExistence type="inferred from homology"/>
<dbReference type="PANTHER" id="PTHR10210">
    <property type="entry name" value="RIBOSE-PHOSPHATE DIPHOSPHOKINASE FAMILY MEMBER"/>
    <property type="match status" value="1"/>
</dbReference>
<keyword evidence="1 10" id="KW-0963">Cytoplasm</keyword>
<dbReference type="PANTHER" id="PTHR10210:SF32">
    <property type="entry name" value="RIBOSE-PHOSPHATE PYROPHOSPHOKINASE 2"/>
    <property type="match status" value="1"/>
</dbReference>
<feature type="active site" evidence="10">
    <location>
        <position position="181"/>
    </location>
</feature>
<feature type="binding site" evidence="10">
    <location>
        <position position="207"/>
    </location>
    <ligand>
        <name>D-ribose 5-phosphate</name>
        <dbReference type="ChEBI" id="CHEBI:78346"/>
    </ligand>
</feature>
<evidence type="ECO:0000256" key="3">
    <source>
        <dbReference type="ARBA" id="ARBA00022723"/>
    </source>
</evidence>
<dbReference type="InterPro" id="IPR005946">
    <property type="entry name" value="Rib-P_diPkinase"/>
</dbReference>
<feature type="binding site" evidence="10">
    <location>
        <position position="119"/>
    </location>
    <ligand>
        <name>Mg(2+)</name>
        <dbReference type="ChEBI" id="CHEBI:18420"/>
        <label>1</label>
    </ligand>
</feature>
<dbReference type="GO" id="GO:0006015">
    <property type="term" value="P:5-phosphoribose 1-diphosphate biosynthetic process"/>
    <property type="evidence" value="ECO:0007669"/>
    <property type="project" value="UniProtKB-UniRule"/>
</dbReference>
<keyword evidence="7 10" id="KW-0067">ATP-binding</keyword>
<dbReference type="GO" id="GO:0016301">
    <property type="term" value="F:kinase activity"/>
    <property type="evidence" value="ECO:0007669"/>
    <property type="project" value="UniProtKB-KW"/>
</dbReference>
<name>A0AA97FEG7_9EURY</name>
<gene>
    <name evidence="10" type="primary">prs</name>
    <name evidence="13" type="ORF">F1737_09930</name>
</gene>
<comment type="similarity">
    <text evidence="10">Belongs to the ribose-phosphate pyrophosphokinase family. Class III (archaeal) subfamily.</text>
</comment>